<evidence type="ECO:0000313" key="3">
    <source>
        <dbReference type="Proteomes" id="UP001519654"/>
    </source>
</evidence>
<feature type="domain" description="Carboxymuconolactone decarboxylase-like" evidence="1">
    <location>
        <begin position="35"/>
        <end position="118"/>
    </location>
</feature>
<dbReference type="PANTHER" id="PTHR33570:SF2">
    <property type="entry name" value="CARBOXYMUCONOLACTONE DECARBOXYLASE-LIKE DOMAIN-CONTAINING PROTEIN"/>
    <property type="match status" value="1"/>
</dbReference>
<dbReference type="PANTHER" id="PTHR33570">
    <property type="entry name" value="4-CARBOXYMUCONOLACTONE DECARBOXYLASE FAMILY PROTEIN"/>
    <property type="match status" value="1"/>
</dbReference>
<reference evidence="2 3" key="1">
    <citation type="submission" date="2021-06" db="EMBL/GenBank/DDBJ databases">
        <title>Actinoplanes lichenicola sp. nov., and Actinoplanes ovalisporus sp. nov., isolated from lichen in Thailand.</title>
        <authorList>
            <person name="Saeng-In P."/>
            <person name="Kanchanasin P."/>
            <person name="Yuki M."/>
            <person name="Kudo T."/>
            <person name="Ohkuma M."/>
            <person name="Phongsopitanun W."/>
            <person name="Tanasupawat S."/>
        </authorList>
    </citation>
    <scope>NUCLEOTIDE SEQUENCE [LARGE SCALE GENOMIC DNA]</scope>
    <source>
        <strain evidence="2 3">NBRC 110975</strain>
    </source>
</reference>
<protein>
    <submittedName>
        <fullName evidence="2">Carboxymuconolactone decarboxylase family protein</fullName>
    </submittedName>
</protein>
<keyword evidence="3" id="KW-1185">Reference proteome</keyword>
<dbReference type="InterPro" id="IPR052512">
    <property type="entry name" value="4CMD/NDH-1_regulator"/>
</dbReference>
<dbReference type="Pfam" id="PF02627">
    <property type="entry name" value="CMD"/>
    <property type="match status" value="1"/>
</dbReference>
<gene>
    <name evidence="2" type="ORF">KOI35_27255</name>
</gene>
<evidence type="ECO:0000259" key="1">
    <source>
        <dbReference type="Pfam" id="PF02627"/>
    </source>
</evidence>
<dbReference type="EMBL" id="JAHKKG010000008">
    <property type="protein sequence ID" value="MBU2667212.1"/>
    <property type="molecule type" value="Genomic_DNA"/>
</dbReference>
<dbReference type="Proteomes" id="UP001519654">
    <property type="component" value="Unassembled WGS sequence"/>
</dbReference>
<comment type="caution">
    <text evidence="2">The sequence shown here is derived from an EMBL/GenBank/DDBJ whole genome shotgun (WGS) entry which is preliminary data.</text>
</comment>
<dbReference type="Gene3D" id="1.20.1290.10">
    <property type="entry name" value="AhpD-like"/>
    <property type="match status" value="1"/>
</dbReference>
<dbReference type="InterPro" id="IPR029032">
    <property type="entry name" value="AhpD-like"/>
</dbReference>
<name>A0ABS5YUT5_9ACTN</name>
<organism evidence="2 3">
    <name type="scientific">Paractinoplanes bogorensis</name>
    <dbReference type="NCBI Taxonomy" id="1610840"/>
    <lineage>
        <taxon>Bacteria</taxon>
        <taxon>Bacillati</taxon>
        <taxon>Actinomycetota</taxon>
        <taxon>Actinomycetes</taxon>
        <taxon>Micromonosporales</taxon>
        <taxon>Micromonosporaceae</taxon>
        <taxon>Paractinoplanes</taxon>
    </lineage>
</organism>
<dbReference type="SUPFAM" id="SSF69118">
    <property type="entry name" value="AhpD-like"/>
    <property type="match status" value="1"/>
</dbReference>
<sequence length="122" mass="13709">MNDELYDAGLQVRREVLGSDYVDASLAAATDFSRDLQNYVTQYCWGDIWNRDGLSRRDRSLINLAMLTALNRGHEFKAHVRGALNNGVTRDEIKEVLMQTAFYCGGPAALESFRLAAEVFDS</sequence>
<evidence type="ECO:0000313" key="2">
    <source>
        <dbReference type="EMBL" id="MBU2667212.1"/>
    </source>
</evidence>
<dbReference type="InterPro" id="IPR003779">
    <property type="entry name" value="CMD-like"/>
</dbReference>
<proteinExistence type="predicted"/>
<dbReference type="RefSeq" id="WP_215791463.1">
    <property type="nucleotide sequence ID" value="NZ_JAHKKG010000008.1"/>
</dbReference>
<accession>A0ABS5YUT5</accession>